<dbReference type="InterPro" id="IPR051910">
    <property type="entry name" value="ComF/GntX_DNA_util-trans"/>
</dbReference>
<accession>A0A5D3WJ63</accession>
<evidence type="ECO:0000313" key="4">
    <source>
        <dbReference type="EMBL" id="TYO96623.1"/>
    </source>
</evidence>
<dbReference type="PANTHER" id="PTHR47505">
    <property type="entry name" value="DNA UTILIZATION PROTEIN YHGH"/>
    <property type="match status" value="1"/>
</dbReference>
<dbReference type="Pfam" id="PF00156">
    <property type="entry name" value="Pribosyltran"/>
    <property type="match status" value="1"/>
</dbReference>
<dbReference type="Proteomes" id="UP000324159">
    <property type="component" value="Unassembled WGS sequence"/>
</dbReference>
<evidence type="ECO:0000313" key="5">
    <source>
        <dbReference type="Proteomes" id="UP000324159"/>
    </source>
</evidence>
<sequence length="259" mass="28311">MRFHGRDIWKELCHAGRLLLPPVCPACAGPLAGEQTFCASCLTAITPLPKARCPVCALPYPATDDMPHLCGDCAKRRPPFAIVHAAGLYQGLLRELIHRLKYHAVPLLDRPLARLLAQALSQNGAGSPDLVLPVPLHYERLKKRTFNQAQLIARELARILQSSFSDRLLVRLRPTPPQQNLSAEQRRRNLRGAFGVQDRLGGRRVLLVDDVMTTGATARTCTEALLAAGAAEVEIAVAGRAARFLQPEFVQAASVQVKS</sequence>
<evidence type="ECO:0000259" key="2">
    <source>
        <dbReference type="Pfam" id="PF00156"/>
    </source>
</evidence>
<dbReference type="OrthoDB" id="9779910at2"/>
<dbReference type="CDD" id="cd06223">
    <property type="entry name" value="PRTases_typeI"/>
    <property type="match status" value="1"/>
</dbReference>
<dbReference type="RefSeq" id="WP_148896694.1">
    <property type="nucleotide sequence ID" value="NZ_VNIB01000013.1"/>
</dbReference>
<keyword evidence="5" id="KW-1185">Reference proteome</keyword>
<dbReference type="PANTHER" id="PTHR47505:SF1">
    <property type="entry name" value="DNA UTILIZATION PROTEIN YHGH"/>
    <property type="match status" value="1"/>
</dbReference>
<dbReference type="Gene3D" id="3.40.50.2020">
    <property type="match status" value="1"/>
</dbReference>
<dbReference type="SUPFAM" id="SSF53271">
    <property type="entry name" value="PRTase-like"/>
    <property type="match status" value="1"/>
</dbReference>
<reference evidence="4 5" key="1">
    <citation type="submission" date="2019-07" db="EMBL/GenBank/DDBJ databases">
        <title>Genomic Encyclopedia of Type Strains, Phase IV (KMG-IV): sequencing the most valuable type-strain genomes for metagenomic binning, comparative biology and taxonomic classification.</title>
        <authorList>
            <person name="Goeker M."/>
        </authorList>
    </citation>
    <scope>NUCLEOTIDE SEQUENCE [LARGE SCALE GENOMIC DNA]</scope>
    <source>
        <strain evidence="4 5">SS015</strain>
    </source>
</reference>
<feature type="domain" description="Phosphoribosyltransferase" evidence="2">
    <location>
        <begin position="185"/>
        <end position="238"/>
    </location>
</feature>
<comment type="similarity">
    <text evidence="1">Belongs to the ComF/GntX family.</text>
</comment>
<name>A0A5D3WJ63_9BACT</name>
<dbReference type="Pfam" id="PF18912">
    <property type="entry name" value="DZR_2"/>
    <property type="match status" value="1"/>
</dbReference>
<feature type="domain" description="Double zinc ribbon" evidence="3">
    <location>
        <begin position="17"/>
        <end position="74"/>
    </location>
</feature>
<protein>
    <submittedName>
        <fullName evidence="4">ComF family protein</fullName>
    </submittedName>
</protein>
<dbReference type="InterPro" id="IPR000836">
    <property type="entry name" value="PRTase_dom"/>
</dbReference>
<dbReference type="AlphaFoldDB" id="A0A5D3WJ63"/>
<organism evidence="4 5">
    <name type="scientific">Geothermobacter ehrlichii</name>
    <dbReference type="NCBI Taxonomy" id="213224"/>
    <lineage>
        <taxon>Bacteria</taxon>
        <taxon>Pseudomonadati</taxon>
        <taxon>Thermodesulfobacteriota</taxon>
        <taxon>Desulfuromonadia</taxon>
        <taxon>Desulfuromonadales</taxon>
        <taxon>Geothermobacteraceae</taxon>
        <taxon>Geothermobacter</taxon>
    </lineage>
</organism>
<gene>
    <name evidence="4" type="ORF">EDC39_11312</name>
</gene>
<dbReference type="InterPro" id="IPR044005">
    <property type="entry name" value="DZR_2"/>
</dbReference>
<comment type="caution">
    <text evidence="4">The sequence shown here is derived from an EMBL/GenBank/DDBJ whole genome shotgun (WGS) entry which is preliminary data.</text>
</comment>
<proteinExistence type="inferred from homology"/>
<dbReference type="InterPro" id="IPR029057">
    <property type="entry name" value="PRTase-like"/>
</dbReference>
<evidence type="ECO:0000259" key="3">
    <source>
        <dbReference type="Pfam" id="PF18912"/>
    </source>
</evidence>
<dbReference type="EMBL" id="VNIB01000013">
    <property type="protein sequence ID" value="TYO96623.1"/>
    <property type="molecule type" value="Genomic_DNA"/>
</dbReference>
<evidence type="ECO:0000256" key="1">
    <source>
        <dbReference type="ARBA" id="ARBA00008007"/>
    </source>
</evidence>